<dbReference type="InterPro" id="IPR036051">
    <property type="entry name" value="KRAB_dom_sf"/>
</dbReference>
<protein>
    <submittedName>
        <fullName evidence="16">Zinc finger protein 606 isoform X1</fullName>
    </submittedName>
</protein>
<feature type="domain" description="C2H2-type" evidence="13">
    <location>
        <begin position="534"/>
        <end position="561"/>
    </location>
</feature>
<dbReference type="PANTHER" id="PTHR23226:SF366">
    <property type="entry name" value="ZINC FINGER PROTEIN ZFP2"/>
    <property type="match status" value="1"/>
</dbReference>
<gene>
    <name evidence="16" type="primary">LOC103127027</name>
</gene>
<dbReference type="FunFam" id="3.30.160.60:FF:000069">
    <property type="entry name" value="Zinc finger protein 572"/>
    <property type="match status" value="2"/>
</dbReference>
<dbReference type="CDD" id="cd07765">
    <property type="entry name" value="KRAB_A-box"/>
    <property type="match status" value="1"/>
</dbReference>
<reference evidence="16" key="2">
    <citation type="submission" date="2025-08" db="UniProtKB">
        <authorList>
            <consortium name="RefSeq"/>
        </authorList>
    </citation>
    <scope>IDENTIFICATION</scope>
</reference>
<feature type="region of interest" description="Disordered" evidence="12">
    <location>
        <begin position="99"/>
        <end position="140"/>
    </location>
</feature>
<dbReference type="PROSITE" id="PS50805">
    <property type="entry name" value="KRAB"/>
    <property type="match status" value="1"/>
</dbReference>
<evidence type="ECO:0000256" key="5">
    <source>
        <dbReference type="ARBA" id="ARBA00022771"/>
    </source>
</evidence>
<name>A0A1S3ANK5_ERIEU</name>
<dbReference type="SMART" id="SM00355">
    <property type="entry name" value="ZnF_C2H2"/>
    <property type="match status" value="13"/>
</dbReference>
<dbReference type="SMART" id="SM00349">
    <property type="entry name" value="KRAB"/>
    <property type="match status" value="1"/>
</dbReference>
<organism evidence="15 16">
    <name type="scientific">Erinaceus europaeus</name>
    <name type="common">Western European hedgehog</name>
    <dbReference type="NCBI Taxonomy" id="9365"/>
    <lineage>
        <taxon>Eukaryota</taxon>
        <taxon>Metazoa</taxon>
        <taxon>Chordata</taxon>
        <taxon>Craniata</taxon>
        <taxon>Vertebrata</taxon>
        <taxon>Euteleostomi</taxon>
        <taxon>Mammalia</taxon>
        <taxon>Eutheria</taxon>
        <taxon>Laurasiatheria</taxon>
        <taxon>Eulipotyphla</taxon>
        <taxon>Erinaceidae</taxon>
        <taxon>Erinaceinae</taxon>
        <taxon>Erinaceus</taxon>
    </lineage>
</organism>
<proteinExistence type="inferred from homology"/>
<keyword evidence="10" id="KW-0539">Nucleus</keyword>
<feature type="domain" description="C2H2-type" evidence="13">
    <location>
        <begin position="562"/>
        <end position="589"/>
    </location>
</feature>
<feature type="domain" description="C2H2-type" evidence="13">
    <location>
        <begin position="758"/>
        <end position="785"/>
    </location>
</feature>
<keyword evidence="7" id="KW-0805">Transcription regulation</keyword>
<keyword evidence="15" id="KW-1185">Reference proteome</keyword>
<feature type="domain" description="C2H2-type" evidence="13">
    <location>
        <begin position="506"/>
        <end position="533"/>
    </location>
</feature>
<dbReference type="FunFam" id="3.30.160.60:FF:000016">
    <property type="entry name" value="zinc finger protein 37 homolog"/>
    <property type="match status" value="2"/>
</dbReference>
<evidence type="ECO:0000256" key="6">
    <source>
        <dbReference type="ARBA" id="ARBA00022833"/>
    </source>
</evidence>
<dbReference type="PROSITE" id="PS00028">
    <property type="entry name" value="ZINC_FINGER_C2H2_1"/>
    <property type="match status" value="13"/>
</dbReference>
<dbReference type="InterPro" id="IPR013087">
    <property type="entry name" value="Znf_C2H2_type"/>
</dbReference>
<feature type="compositionally biased region" description="Basic and acidic residues" evidence="12">
    <location>
        <begin position="125"/>
        <end position="135"/>
    </location>
</feature>
<dbReference type="Pfam" id="PF01352">
    <property type="entry name" value="KRAB"/>
    <property type="match status" value="1"/>
</dbReference>
<evidence type="ECO:0000256" key="4">
    <source>
        <dbReference type="ARBA" id="ARBA00022737"/>
    </source>
</evidence>
<dbReference type="Proteomes" id="UP001652624">
    <property type="component" value="Chromosome 2"/>
</dbReference>
<keyword evidence="9" id="KW-0804">Transcription</keyword>
<keyword evidence="4" id="KW-0677">Repeat</keyword>
<dbReference type="InParanoid" id="A0A1S3ANK5"/>
<dbReference type="PANTHER" id="PTHR23226">
    <property type="entry name" value="ZINC FINGER AND SCAN DOMAIN-CONTAINING"/>
    <property type="match status" value="1"/>
</dbReference>
<dbReference type="InterPro" id="IPR001909">
    <property type="entry name" value="KRAB"/>
</dbReference>
<feature type="domain" description="C2H2-type" evidence="13">
    <location>
        <begin position="478"/>
        <end position="505"/>
    </location>
</feature>
<feature type="domain" description="C2H2-type" evidence="13">
    <location>
        <begin position="786"/>
        <end position="813"/>
    </location>
</feature>
<evidence type="ECO:0000256" key="1">
    <source>
        <dbReference type="ARBA" id="ARBA00004123"/>
    </source>
</evidence>
<dbReference type="FunFam" id="3.30.160.60:FF:001036">
    <property type="entry name" value="zinc finger protein 606 isoform X1"/>
    <property type="match status" value="2"/>
</dbReference>
<evidence type="ECO:0000256" key="3">
    <source>
        <dbReference type="ARBA" id="ARBA00022723"/>
    </source>
</evidence>
<feature type="domain" description="C2H2-type" evidence="13">
    <location>
        <begin position="674"/>
        <end position="701"/>
    </location>
</feature>
<feature type="domain" description="KRAB" evidence="14">
    <location>
        <begin position="142"/>
        <end position="213"/>
    </location>
</feature>
<dbReference type="FunFam" id="3.30.160.60:FF:001530">
    <property type="entry name" value="Zinc finger protein 268"/>
    <property type="match status" value="1"/>
</dbReference>
<evidence type="ECO:0000259" key="13">
    <source>
        <dbReference type="PROSITE" id="PS50157"/>
    </source>
</evidence>
<dbReference type="GeneID" id="103127027"/>
<dbReference type="FunFam" id="3.30.160.60:FF:002331">
    <property type="entry name" value="Zinc finger protein 672"/>
    <property type="match status" value="1"/>
</dbReference>
<keyword evidence="3" id="KW-0479">Metal-binding</keyword>
<feature type="domain" description="C2H2-type" evidence="13">
    <location>
        <begin position="618"/>
        <end position="645"/>
    </location>
</feature>
<comment type="similarity">
    <text evidence="2">Belongs to the krueppel C2H2-type zinc-finger protein family.</text>
</comment>
<sequence length="873" mass="99932">MTLPAGRRFWQEALRWVSLPRVSAEPRGETREALSTQRVQGEKRILRLLPVVPETRPGGGGRVGWRCSPCPRPGPRPPLVCRPGGSSVTRAPLGPHGCRCHPHSRTLPPALSPLDSAGQEEEEPPEHGRTTERPAARGQEPVTFWDVAVDFSQEEWGQLDPVQRTLYRDVMLETYGHLLCVGSQTVKPKVISLLERGAEPWPVGQAAAPGSCPEWMRNLESKALLTPQNAFEEEQSHSMRLERYIWNDPWFSRLDVLGCKDPLQMCHMNQSTAMRQMVFMQKQVLSQRGSGFCELGAECSPSFKFVPSQRVSQIEHFYKPDTNAESWSCNSAIMYADKINCETNHYDKVFCQSMQPLQAARIQAGDDLLKYTDAAKSFNHVLHFGDRDRMQRGEKFYEYKECHQIFNPQLSEDPRLHNGENQYDCKEYENIFYFSSFTEHQKIGTVEKTRKYNEWEKVFGYDSFLAQHTSAYAAQQPYGYNECGTSFIWSSYLIQHKKTNGGEKPYKCDQCGKVFRNRSALTKHERTHTGIKPYECNKCGKTFSWNSHLIVHKRIHTGEKPYVCNECGKSFNWNSHLIGHQRTHTGEKPFECTECRKSFSWSSHLIAHMRMHTGEKPFKCEECDKAFRDYSALSKHERTHSGAKPYKCTECGKSFSWSSHLIAHQRTHTGEKPYNCQECGKAFRERSALTKHEIIHSGIKPYECNKCGKSCSQMAHLVRHQRTHTGEKPYECNKCGKSFSQSCHLVAHRRIHTGEKPYKCGQCDRSFNCSSHLIAHRRTHTGEKPYRCSDCGKAFNESSSLIVHLRNHTGEKPYKCTHCEKAFCKNSSLLIHQRMHSGERHFICSDCGKAFSGHSALLQHQKIHSGEHVSELS</sequence>
<dbReference type="AlphaFoldDB" id="A0A1S3ANK5"/>
<keyword evidence="8" id="KW-0238">DNA-binding</keyword>
<evidence type="ECO:0000259" key="14">
    <source>
        <dbReference type="PROSITE" id="PS50805"/>
    </source>
</evidence>
<dbReference type="FunFam" id="3.30.160.60:FF:001498">
    <property type="entry name" value="Zinc finger protein 404"/>
    <property type="match status" value="1"/>
</dbReference>
<evidence type="ECO:0000256" key="10">
    <source>
        <dbReference type="ARBA" id="ARBA00023242"/>
    </source>
</evidence>
<dbReference type="GO" id="GO:0000978">
    <property type="term" value="F:RNA polymerase II cis-regulatory region sequence-specific DNA binding"/>
    <property type="evidence" value="ECO:0007669"/>
    <property type="project" value="TreeGrafter"/>
</dbReference>
<feature type="domain" description="C2H2-type" evidence="13">
    <location>
        <begin position="646"/>
        <end position="673"/>
    </location>
</feature>
<dbReference type="PROSITE" id="PS50157">
    <property type="entry name" value="ZINC_FINGER_C2H2_2"/>
    <property type="match status" value="14"/>
</dbReference>
<evidence type="ECO:0000256" key="8">
    <source>
        <dbReference type="ARBA" id="ARBA00023125"/>
    </source>
</evidence>
<dbReference type="GO" id="GO:0005654">
    <property type="term" value="C:nucleoplasm"/>
    <property type="evidence" value="ECO:0007669"/>
    <property type="project" value="UniProtKB-ARBA"/>
</dbReference>
<dbReference type="FunFam" id="3.30.160.60:FF:000384">
    <property type="entry name" value="Zinc finger protein 550"/>
    <property type="match status" value="1"/>
</dbReference>
<dbReference type="FunFam" id="3.30.160.60:FF:000052">
    <property type="entry name" value="zinc finger protein 546 isoform X1"/>
    <property type="match status" value="1"/>
</dbReference>
<dbReference type="Gene3D" id="3.30.160.60">
    <property type="entry name" value="Classic Zinc Finger"/>
    <property type="match status" value="14"/>
</dbReference>
<dbReference type="InterPro" id="IPR036236">
    <property type="entry name" value="Znf_C2H2_sf"/>
</dbReference>
<dbReference type="FunFam" id="3.30.160.60:FF:000367">
    <property type="entry name" value="Zinc finger protein 572"/>
    <property type="match status" value="1"/>
</dbReference>
<dbReference type="SUPFAM" id="SSF109640">
    <property type="entry name" value="KRAB domain (Kruppel-associated box)"/>
    <property type="match status" value="1"/>
</dbReference>
<keyword evidence="6" id="KW-0862">Zinc</keyword>
<dbReference type="Gene3D" id="6.10.140.140">
    <property type="match status" value="1"/>
</dbReference>
<comment type="subcellular location">
    <subcellularLocation>
        <location evidence="1">Nucleus</location>
    </subcellularLocation>
</comment>
<reference evidence="15" key="1">
    <citation type="submission" date="2025-05" db="UniProtKB">
        <authorList>
            <consortium name="RefSeq"/>
        </authorList>
    </citation>
    <scope>NUCLEOTIDE SEQUENCE [LARGE SCALE GENOMIC DNA]</scope>
</reference>
<evidence type="ECO:0000256" key="2">
    <source>
        <dbReference type="ARBA" id="ARBA00006991"/>
    </source>
</evidence>
<dbReference type="FunFam" id="3.30.160.60:FF:000295">
    <property type="entry name" value="zinc finger protein 19"/>
    <property type="match status" value="1"/>
</dbReference>
<dbReference type="GO" id="GO:0000981">
    <property type="term" value="F:DNA-binding transcription factor activity, RNA polymerase II-specific"/>
    <property type="evidence" value="ECO:0007669"/>
    <property type="project" value="TreeGrafter"/>
</dbReference>
<dbReference type="RefSeq" id="XP_007538020.2">
    <property type="nucleotide sequence ID" value="XM_007537958.3"/>
</dbReference>
<dbReference type="Pfam" id="PF00096">
    <property type="entry name" value="zf-C2H2"/>
    <property type="match status" value="13"/>
</dbReference>
<evidence type="ECO:0000256" key="12">
    <source>
        <dbReference type="SAM" id="MobiDB-lite"/>
    </source>
</evidence>
<dbReference type="GO" id="GO:0008270">
    <property type="term" value="F:zinc ion binding"/>
    <property type="evidence" value="ECO:0007669"/>
    <property type="project" value="UniProtKB-KW"/>
</dbReference>
<feature type="domain" description="C2H2-type" evidence="13">
    <location>
        <begin position="814"/>
        <end position="841"/>
    </location>
</feature>
<dbReference type="SUPFAM" id="SSF57667">
    <property type="entry name" value="beta-beta-alpha zinc fingers"/>
    <property type="match status" value="9"/>
</dbReference>
<feature type="domain" description="C2H2-type" evidence="13">
    <location>
        <begin position="842"/>
        <end position="869"/>
    </location>
</feature>
<feature type="domain" description="C2H2-type" evidence="13">
    <location>
        <begin position="702"/>
        <end position="729"/>
    </location>
</feature>
<evidence type="ECO:0000313" key="15">
    <source>
        <dbReference type="Proteomes" id="UP001652624"/>
    </source>
</evidence>
<evidence type="ECO:0000313" key="16">
    <source>
        <dbReference type="RefSeq" id="XP_007538020.2"/>
    </source>
</evidence>
<evidence type="ECO:0000256" key="11">
    <source>
        <dbReference type="PROSITE-ProRule" id="PRU00042"/>
    </source>
</evidence>
<dbReference type="OrthoDB" id="9411774at2759"/>
<evidence type="ECO:0000256" key="9">
    <source>
        <dbReference type="ARBA" id="ARBA00023163"/>
    </source>
</evidence>
<feature type="domain" description="C2H2-type" evidence="13">
    <location>
        <begin position="590"/>
        <end position="617"/>
    </location>
</feature>
<accession>A0A1S3ANK5</accession>
<feature type="domain" description="C2H2-type" evidence="13">
    <location>
        <begin position="730"/>
        <end position="757"/>
    </location>
</feature>
<keyword evidence="5 11" id="KW-0863">Zinc-finger</keyword>
<evidence type="ECO:0000256" key="7">
    <source>
        <dbReference type="ARBA" id="ARBA00023015"/>
    </source>
</evidence>